<evidence type="ECO:0000313" key="4">
    <source>
        <dbReference type="Proteomes" id="UP000054350"/>
    </source>
</evidence>
<evidence type="ECO:0000313" key="3">
    <source>
        <dbReference type="EMBL" id="KNE69802.1"/>
    </source>
</evidence>
<feature type="coiled-coil region" evidence="1">
    <location>
        <begin position="128"/>
        <end position="167"/>
    </location>
</feature>
<feature type="region of interest" description="Disordered" evidence="2">
    <location>
        <begin position="1"/>
        <end position="100"/>
    </location>
</feature>
<feature type="compositionally biased region" description="Basic and acidic residues" evidence="2">
    <location>
        <begin position="1"/>
        <end position="15"/>
    </location>
</feature>
<accession>A0A0L0T4Y2</accession>
<feature type="compositionally biased region" description="Polar residues" evidence="2">
    <location>
        <begin position="485"/>
        <end position="495"/>
    </location>
</feature>
<dbReference type="AlphaFoldDB" id="A0A0L0T4Y2"/>
<evidence type="ECO:0000256" key="2">
    <source>
        <dbReference type="SAM" id="MobiDB-lite"/>
    </source>
</evidence>
<reference evidence="4" key="2">
    <citation type="submission" date="2009-11" db="EMBL/GenBank/DDBJ databases">
        <title>The Genome Sequence of Allomyces macrogynus strain ATCC 38327.</title>
        <authorList>
            <consortium name="The Broad Institute Genome Sequencing Platform"/>
            <person name="Russ C."/>
            <person name="Cuomo C."/>
            <person name="Shea T."/>
            <person name="Young S.K."/>
            <person name="Zeng Q."/>
            <person name="Koehrsen M."/>
            <person name="Haas B."/>
            <person name="Borodovsky M."/>
            <person name="Guigo R."/>
            <person name="Alvarado L."/>
            <person name="Berlin A."/>
            <person name="Borenstein D."/>
            <person name="Chen Z."/>
            <person name="Engels R."/>
            <person name="Freedman E."/>
            <person name="Gellesch M."/>
            <person name="Goldberg J."/>
            <person name="Griggs A."/>
            <person name="Gujja S."/>
            <person name="Heiman D."/>
            <person name="Hepburn T."/>
            <person name="Howarth C."/>
            <person name="Jen D."/>
            <person name="Larson L."/>
            <person name="Lewis B."/>
            <person name="Mehta T."/>
            <person name="Park D."/>
            <person name="Pearson M."/>
            <person name="Roberts A."/>
            <person name="Saif S."/>
            <person name="Shenoy N."/>
            <person name="Sisk P."/>
            <person name="Stolte C."/>
            <person name="Sykes S."/>
            <person name="Walk T."/>
            <person name="White J."/>
            <person name="Yandava C."/>
            <person name="Burger G."/>
            <person name="Gray M.W."/>
            <person name="Holland P.W.H."/>
            <person name="King N."/>
            <person name="Lang F.B.F."/>
            <person name="Roger A.J."/>
            <person name="Ruiz-Trillo I."/>
            <person name="Lander E."/>
            <person name="Nusbaum C."/>
        </authorList>
    </citation>
    <scope>NUCLEOTIDE SEQUENCE [LARGE SCALE GENOMIC DNA]</scope>
    <source>
        <strain evidence="4">ATCC 38327</strain>
    </source>
</reference>
<feature type="compositionally biased region" description="Polar residues" evidence="2">
    <location>
        <begin position="51"/>
        <end position="68"/>
    </location>
</feature>
<keyword evidence="1" id="KW-0175">Coiled coil</keyword>
<gene>
    <name evidence="3" type="ORF">AMAG_14340</name>
</gene>
<reference evidence="3 4" key="1">
    <citation type="submission" date="2009-11" db="EMBL/GenBank/DDBJ databases">
        <title>Annotation of Allomyces macrogynus ATCC 38327.</title>
        <authorList>
            <consortium name="The Broad Institute Genome Sequencing Platform"/>
            <person name="Russ C."/>
            <person name="Cuomo C."/>
            <person name="Burger G."/>
            <person name="Gray M.W."/>
            <person name="Holland P.W.H."/>
            <person name="King N."/>
            <person name="Lang F.B.F."/>
            <person name="Roger A.J."/>
            <person name="Ruiz-Trillo I."/>
            <person name="Young S.K."/>
            <person name="Zeng Q."/>
            <person name="Gargeya S."/>
            <person name="Fitzgerald M."/>
            <person name="Haas B."/>
            <person name="Abouelleil A."/>
            <person name="Alvarado L."/>
            <person name="Arachchi H.M."/>
            <person name="Berlin A."/>
            <person name="Chapman S.B."/>
            <person name="Gearin G."/>
            <person name="Goldberg J."/>
            <person name="Griggs A."/>
            <person name="Gujja S."/>
            <person name="Hansen M."/>
            <person name="Heiman D."/>
            <person name="Howarth C."/>
            <person name="Larimer J."/>
            <person name="Lui A."/>
            <person name="MacDonald P.J.P."/>
            <person name="McCowen C."/>
            <person name="Montmayeur A."/>
            <person name="Murphy C."/>
            <person name="Neiman D."/>
            <person name="Pearson M."/>
            <person name="Priest M."/>
            <person name="Roberts A."/>
            <person name="Saif S."/>
            <person name="Shea T."/>
            <person name="Sisk P."/>
            <person name="Stolte C."/>
            <person name="Sykes S."/>
            <person name="Wortman J."/>
            <person name="Nusbaum C."/>
            <person name="Birren B."/>
        </authorList>
    </citation>
    <scope>NUCLEOTIDE SEQUENCE [LARGE SCALE GENOMIC DNA]</scope>
    <source>
        <strain evidence="3 4">ATCC 38327</strain>
    </source>
</reference>
<sequence length="724" mass="80819">MDKETSKRTWTRHMETASSINSAAPLSSQQPYAPRLGKPSRPFVHFPITPPASSLSTSRDNIGISMTTKDGHGVGKSARLLQQQQQHQQHQHHQQQDQGKQIELEYKKRRKELDHEHHKSLHPLEQQIADNKRLYQQEIKKLEEWKNNQLQKLSQQQEQERSRVSDKQALAQNMSACMLHIHTTLNESVLELKSNLSTLVKNQLRGEKRTEFVEKSKEKMLALIDAAWNPDMALAKESTIAFVKSEWRTQHARGHVCSNAMKAAHHALANTMLQLNQVNSNGPVFIELMDAVDAIQKALAKHGIAPVPTAQRSEELVSVGDAVFKLINLLKPGVISKGIVDMLEQALTQVAMAIHDKIIEYRIALQPKHLAAIVCKMALPLVDVHILVKAASILKDFVFYDPGTLFNKAIMTDEETEWHHNGLNDTTALTQSKQSEQVTAQVVLLTMMPGLPFQYGTDKTVVHCAAVLTTSVSYPVEGERALEGSATSEEPTNCTEVEKNLQDSSTSKPTESMGQHGHVVPADKQAQLLAQKLLNLIKDLYEMARSDISLPSIKWPAEKVASIIMEKNLTMWRQTHMPAQEAQIIQDAQIIASGLNGALATLTGPKRDMTVPQEQLVKSLAYGYVAVIEEAELQNALETVPMTWAIECLINLYDRYLLFLNERAVAVSRSSVCLDHQHKPSQCTGKLAGSYHANLVAQDDLTVTSSSWPCTGAADKRDKKYLLW</sequence>
<keyword evidence="4" id="KW-1185">Reference proteome</keyword>
<proteinExistence type="predicted"/>
<feature type="region of interest" description="Disordered" evidence="2">
    <location>
        <begin position="480"/>
        <end position="517"/>
    </location>
</feature>
<dbReference type="Proteomes" id="UP000054350">
    <property type="component" value="Unassembled WGS sequence"/>
</dbReference>
<dbReference type="VEuPathDB" id="FungiDB:AMAG_14340"/>
<feature type="compositionally biased region" description="Polar residues" evidence="2">
    <location>
        <begin position="502"/>
        <end position="513"/>
    </location>
</feature>
<feature type="compositionally biased region" description="Polar residues" evidence="2">
    <location>
        <begin position="16"/>
        <end position="31"/>
    </location>
</feature>
<evidence type="ECO:0000256" key="1">
    <source>
        <dbReference type="SAM" id="Coils"/>
    </source>
</evidence>
<name>A0A0L0T4Y2_ALLM3</name>
<dbReference type="EMBL" id="GG745362">
    <property type="protein sequence ID" value="KNE69802.1"/>
    <property type="molecule type" value="Genomic_DNA"/>
</dbReference>
<organism evidence="3 4">
    <name type="scientific">Allomyces macrogynus (strain ATCC 38327)</name>
    <name type="common">Allomyces javanicus var. macrogynus</name>
    <dbReference type="NCBI Taxonomy" id="578462"/>
    <lineage>
        <taxon>Eukaryota</taxon>
        <taxon>Fungi</taxon>
        <taxon>Fungi incertae sedis</taxon>
        <taxon>Blastocladiomycota</taxon>
        <taxon>Blastocladiomycetes</taxon>
        <taxon>Blastocladiales</taxon>
        <taxon>Blastocladiaceae</taxon>
        <taxon>Allomyces</taxon>
    </lineage>
</organism>
<protein>
    <submittedName>
        <fullName evidence="3">Uncharacterized protein</fullName>
    </submittedName>
</protein>